<dbReference type="NCBIfam" id="TIGR02116">
    <property type="entry name" value="toxin_Txe_YoeB"/>
    <property type="match status" value="1"/>
</dbReference>
<evidence type="ECO:0000256" key="2">
    <source>
        <dbReference type="ARBA" id="ARBA00022649"/>
    </source>
</evidence>
<dbReference type="GO" id="GO:0006401">
    <property type="term" value="P:RNA catabolic process"/>
    <property type="evidence" value="ECO:0007669"/>
    <property type="project" value="InterPro"/>
</dbReference>
<dbReference type="Pfam" id="PF06769">
    <property type="entry name" value="YoeB_toxin"/>
    <property type="match status" value="1"/>
</dbReference>
<name>A0A239X7V1_9FLAO</name>
<evidence type="ECO:0000256" key="3">
    <source>
        <dbReference type="ARBA" id="ARBA00022722"/>
    </source>
</evidence>
<dbReference type="GO" id="GO:0004519">
    <property type="term" value="F:endonuclease activity"/>
    <property type="evidence" value="ECO:0007669"/>
    <property type="project" value="UniProtKB-KW"/>
</dbReference>
<evidence type="ECO:0000313" key="8">
    <source>
        <dbReference type="Proteomes" id="UP000215196"/>
    </source>
</evidence>
<comment type="similarity">
    <text evidence="1">Belongs to the YoeB family.</text>
</comment>
<dbReference type="SUPFAM" id="SSF143011">
    <property type="entry name" value="RelE-like"/>
    <property type="match status" value="1"/>
</dbReference>
<accession>A0A239X7V1</accession>
<evidence type="ECO:0000256" key="5">
    <source>
        <dbReference type="ARBA" id="ARBA00022801"/>
    </source>
</evidence>
<dbReference type="InterPro" id="IPR035093">
    <property type="entry name" value="RelE/ParE_toxin_dom_sf"/>
</dbReference>
<evidence type="ECO:0000256" key="1">
    <source>
        <dbReference type="ARBA" id="ARBA00008172"/>
    </source>
</evidence>
<dbReference type="KEGG" id="ctak:4412677_01119"/>
<dbReference type="PANTHER" id="PTHR38039">
    <property type="entry name" value="TOXIN YOEB"/>
    <property type="match status" value="1"/>
</dbReference>
<dbReference type="PANTHER" id="PTHR38039:SF1">
    <property type="entry name" value="TOXIN YOEB"/>
    <property type="match status" value="1"/>
</dbReference>
<dbReference type="RefSeq" id="WP_095071230.1">
    <property type="nucleotide sequence ID" value="NZ_LT906465.1"/>
</dbReference>
<keyword evidence="2" id="KW-1277">Toxin-antitoxin system</keyword>
<evidence type="ECO:0000256" key="6">
    <source>
        <dbReference type="ARBA" id="ARBA00030388"/>
    </source>
</evidence>
<dbReference type="Proteomes" id="UP000215196">
    <property type="component" value="Chromosome 1"/>
</dbReference>
<evidence type="ECO:0000313" key="7">
    <source>
        <dbReference type="EMBL" id="SNV42639.1"/>
    </source>
</evidence>
<keyword evidence="8" id="KW-1185">Reference proteome</keyword>
<sequence length="92" mass="10867">MIYEIELSEDAVADIEKHKKSGDKKLLQKIDTLLNELRENPTTGTGKPEKLKHYKIPTWSRRISGKHRLVYRIQDEKVVVLVLSFWGHYDYK</sequence>
<protein>
    <recommendedName>
        <fullName evidence="6">Putative mRNA interferase YoeB</fullName>
    </recommendedName>
</protein>
<keyword evidence="5 7" id="KW-0378">Hydrolase</keyword>
<dbReference type="Gene3D" id="3.30.2310.20">
    <property type="entry name" value="RelE-like"/>
    <property type="match status" value="1"/>
</dbReference>
<organism evidence="7 8">
    <name type="scientific">Chryseobacterium taklimakanense</name>
    <dbReference type="NCBI Taxonomy" id="536441"/>
    <lineage>
        <taxon>Bacteria</taxon>
        <taxon>Pseudomonadati</taxon>
        <taxon>Bacteroidota</taxon>
        <taxon>Flavobacteriia</taxon>
        <taxon>Flavobacteriales</taxon>
        <taxon>Weeksellaceae</taxon>
        <taxon>Chryseobacterium group</taxon>
        <taxon>Chryseobacterium</taxon>
    </lineage>
</organism>
<dbReference type="InterPro" id="IPR009614">
    <property type="entry name" value="YoeB_toxin"/>
</dbReference>
<keyword evidence="3" id="KW-0540">Nuclease</keyword>
<evidence type="ECO:0000256" key="4">
    <source>
        <dbReference type="ARBA" id="ARBA00022759"/>
    </source>
</evidence>
<proteinExistence type="inferred from homology"/>
<dbReference type="GO" id="GO:0045892">
    <property type="term" value="P:negative regulation of DNA-templated transcription"/>
    <property type="evidence" value="ECO:0007669"/>
    <property type="project" value="TreeGrafter"/>
</dbReference>
<dbReference type="AlphaFoldDB" id="A0A239X7V1"/>
<keyword evidence="4" id="KW-0255">Endonuclease</keyword>
<dbReference type="EMBL" id="LT906465">
    <property type="protein sequence ID" value="SNV42639.1"/>
    <property type="molecule type" value="Genomic_DNA"/>
</dbReference>
<gene>
    <name evidence="7" type="primary">yoeB</name>
    <name evidence="7" type="ORF">SAMEA4412677_01119</name>
</gene>
<dbReference type="GO" id="GO:0016787">
    <property type="term" value="F:hydrolase activity"/>
    <property type="evidence" value="ECO:0007669"/>
    <property type="project" value="UniProtKB-KW"/>
</dbReference>
<reference evidence="7 8" key="1">
    <citation type="submission" date="2017-06" db="EMBL/GenBank/DDBJ databases">
        <authorList>
            <consortium name="Pathogen Informatics"/>
        </authorList>
    </citation>
    <scope>NUCLEOTIDE SEQUENCE [LARGE SCALE GENOMIC DNA]</scope>
    <source>
        <strain evidence="7 8">NCTC13490</strain>
    </source>
</reference>